<dbReference type="EMBL" id="BTGU01000030">
    <property type="protein sequence ID" value="GMN49085.1"/>
    <property type="molecule type" value="Genomic_DNA"/>
</dbReference>
<accession>A0AA88AB30</accession>
<evidence type="ECO:0000313" key="3">
    <source>
        <dbReference type="Proteomes" id="UP001187192"/>
    </source>
</evidence>
<evidence type="ECO:0000313" key="2">
    <source>
        <dbReference type="EMBL" id="GMN49085.1"/>
    </source>
</evidence>
<gene>
    <name evidence="2" type="ORF">TIFTF001_018263</name>
</gene>
<organism evidence="2 3">
    <name type="scientific">Ficus carica</name>
    <name type="common">Common fig</name>
    <dbReference type="NCBI Taxonomy" id="3494"/>
    <lineage>
        <taxon>Eukaryota</taxon>
        <taxon>Viridiplantae</taxon>
        <taxon>Streptophyta</taxon>
        <taxon>Embryophyta</taxon>
        <taxon>Tracheophyta</taxon>
        <taxon>Spermatophyta</taxon>
        <taxon>Magnoliopsida</taxon>
        <taxon>eudicotyledons</taxon>
        <taxon>Gunneridae</taxon>
        <taxon>Pentapetalae</taxon>
        <taxon>rosids</taxon>
        <taxon>fabids</taxon>
        <taxon>Rosales</taxon>
        <taxon>Moraceae</taxon>
        <taxon>Ficeae</taxon>
        <taxon>Ficus</taxon>
    </lineage>
</organism>
<keyword evidence="3" id="KW-1185">Reference proteome</keyword>
<sequence length="103" mass="11029">MAKRTDGDVAVGALEHLVHALGAERGAEDASNGFAGGNVGLLSIEASQSGLLVLLFDYNERPPELVERQRHFFTGGGDPSEVPVGLRERGKSVEDLRETKEEV</sequence>
<reference evidence="2" key="1">
    <citation type="submission" date="2023-07" db="EMBL/GenBank/DDBJ databases">
        <title>draft genome sequence of fig (Ficus carica).</title>
        <authorList>
            <person name="Takahashi T."/>
            <person name="Nishimura K."/>
        </authorList>
    </citation>
    <scope>NUCLEOTIDE SEQUENCE</scope>
</reference>
<proteinExistence type="predicted"/>
<feature type="region of interest" description="Disordered" evidence="1">
    <location>
        <begin position="71"/>
        <end position="103"/>
    </location>
</feature>
<evidence type="ECO:0000256" key="1">
    <source>
        <dbReference type="SAM" id="MobiDB-lite"/>
    </source>
</evidence>
<comment type="caution">
    <text evidence="2">The sequence shown here is derived from an EMBL/GenBank/DDBJ whole genome shotgun (WGS) entry which is preliminary data.</text>
</comment>
<dbReference type="AlphaFoldDB" id="A0AA88AB30"/>
<dbReference type="Proteomes" id="UP001187192">
    <property type="component" value="Unassembled WGS sequence"/>
</dbReference>
<protein>
    <submittedName>
        <fullName evidence="2">Uncharacterized protein</fullName>
    </submittedName>
</protein>
<feature type="compositionally biased region" description="Basic and acidic residues" evidence="1">
    <location>
        <begin position="86"/>
        <end position="103"/>
    </location>
</feature>
<name>A0AA88AB30_FICCA</name>